<feature type="domain" description="Carbohydrate kinase FGGY N-terminal" evidence="5">
    <location>
        <begin position="18"/>
        <end position="252"/>
    </location>
</feature>
<evidence type="ECO:0000313" key="8">
    <source>
        <dbReference type="Proteomes" id="UP000198901"/>
    </source>
</evidence>
<dbReference type="Pfam" id="PF02782">
    <property type="entry name" value="FGGY_C"/>
    <property type="match status" value="1"/>
</dbReference>
<evidence type="ECO:0000256" key="3">
    <source>
        <dbReference type="ARBA" id="ARBA00022777"/>
    </source>
</evidence>
<gene>
    <name evidence="7" type="ORF">SAMN04488090_2755</name>
</gene>
<sequence>MPGISIFAGIDSYEMESWIGVDIGTTNTKAVVFDEAGRVLAHHSVGYDMIHPEPDYSEQDPEAIWEAVKTVLEAVSGGLTDIRAVSFSAAMHSLLPVDAAGNPLGNLVIWADNRAKVEAQELRDSEAGRAIFRVCGTPLHPMTPLCKLMWWSRHQPEVIQRSYKFVGIKEFIWFRLTGEWAIDYSLASATGMFDISTFAWHAPALETAGIPEAKLSPPVSPYHRAEASGGAGLPAGTPLIIGASDGCLANLGTGAIVPGRLAITIGTSGAVRVCSPDAATDPLMRTFTYVLDEGTYIVGGGTNSGGVILQWIAEQLFPGIPTDELITRAAAIEPGADGLIFLPYLLGERAPLWDANARGGFFGLTLQHTPAHLVRAVLEGICLHTCSLVRILEERGPVNEIFASGGFARSPEWVQLLADCAGKPVRLPETVEAGAWGAVLLAMKQAGRDHLKWLEGLQITRTFEPDPVRAALYRRLGERQLKLYEVTKELETL</sequence>
<dbReference type="SUPFAM" id="SSF53067">
    <property type="entry name" value="Actin-like ATPase domain"/>
    <property type="match status" value="2"/>
</dbReference>
<keyword evidence="2 4" id="KW-0808">Transferase</keyword>
<organism evidence="7 8">
    <name type="scientific">Siphonobacter aquaeclarae</name>
    <dbReference type="NCBI Taxonomy" id="563176"/>
    <lineage>
        <taxon>Bacteria</taxon>
        <taxon>Pseudomonadati</taxon>
        <taxon>Bacteroidota</taxon>
        <taxon>Cytophagia</taxon>
        <taxon>Cytophagales</taxon>
        <taxon>Cytophagaceae</taxon>
        <taxon>Siphonobacter</taxon>
    </lineage>
</organism>
<dbReference type="InterPro" id="IPR043129">
    <property type="entry name" value="ATPase_NBD"/>
</dbReference>
<protein>
    <submittedName>
        <fullName evidence="7">Gluconate kinase, FGGY family</fullName>
    </submittedName>
</protein>
<dbReference type="EMBL" id="FNGS01000005">
    <property type="protein sequence ID" value="SDM18600.1"/>
    <property type="molecule type" value="Genomic_DNA"/>
</dbReference>
<keyword evidence="3 4" id="KW-0418">Kinase</keyword>
<reference evidence="7 8" key="1">
    <citation type="submission" date="2016-10" db="EMBL/GenBank/DDBJ databases">
        <authorList>
            <person name="de Groot N.N."/>
        </authorList>
    </citation>
    <scope>NUCLEOTIDE SEQUENCE [LARGE SCALE GENOMIC DNA]</scope>
    <source>
        <strain evidence="7 8">DSM 21668</strain>
    </source>
</reference>
<evidence type="ECO:0000313" key="7">
    <source>
        <dbReference type="EMBL" id="SDM18600.1"/>
    </source>
</evidence>
<dbReference type="GO" id="GO:0016773">
    <property type="term" value="F:phosphotransferase activity, alcohol group as acceptor"/>
    <property type="evidence" value="ECO:0007669"/>
    <property type="project" value="InterPro"/>
</dbReference>
<dbReference type="Gene3D" id="3.30.420.40">
    <property type="match status" value="2"/>
</dbReference>
<accession>A0A1G9R659</accession>
<keyword evidence="8" id="KW-1185">Reference proteome</keyword>
<evidence type="ECO:0000256" key="1">
    <source>
        <dbReference type="ARBA" id="ARBA00009156"/>
    </source>
</evidence>
<comment type="similarity">
    <text evidence="1 4">Belongs to the FGGY kinase family.</text>
</comment>
<dbReference type="CDD" id="cd07770">
    <property type="entry name" value="ASKHA_NBD_FGGY_GntK"/>
    <property type="match status" value="1"/>
</dbReference>
<dbReference type="PIRSF" id="PIRSF000538">
    <property type="entry name" value="GlpK"/>
    <property type="match status" value="1"/>
</dbReference>
<proteinExistence type="inferred from homology"/>
<dbReference type="Proteomes" id="UP000198901">
    <property type="component" value="Unassembled WGS sequence"/>
</dbReference>
<evidence type="ECO:0000256" key="2">
    <source>
        <dbReference type="ARBA" id="ARBA00022679"/>
    </source>
</evidence>
<dbReference type="PANTHER" id="PTHR43095:SF2">
    <property type="entry name" value="GLUCONOKINASE"/>
    <property type="match status" value="1"/>
</dbReference>
<feature type="domain" description="Carbohydrate kinase FGGY C-terminal" evidence="6">
    <location>
        <begin position="261"/>
        <end position="445"/>
    </location>
</feature>
<dbReference type="GO" id="GO:0005975">
    <property type="term" value="P:carbohydrate metabolic process"/>
    <property type="evidence" value="ECO:0007669"/>
    <property type="project" value="InterPro"/>
</dbReference>
<evidence type="ECO:0000259" key="5">
    <source>
        <dbReference type="Pfam" id="PF00370"/>
    </source>
</evidence>
<dbReference type="PROSITE" id="PS00445">
    <property type="entry name" value="FGGY_KINASES_2"/>
    <property type="match status" value="1"/>
</dbReference>
<dbReference type="AlphaFoldDB" id="A0A1G9R659"/>
<dbReference type="InterPro" id="IPR018485">
    <property type="entry name" value="FGGY_C"/>
</dbReference>
<evidence type="ECO:0000259" key="6">
    <source>
        <dbReference type="Pfam" id="PF02782"/>
    </source>
</evidence>
<name>A0A1G9R659_9BACT</name>
<dbReference type="InterPro" id="IPR018484">
    <property type="entry name" value="FGGY_N"/>
</dbReference>
<dbReference type="InterPro" id="IPR018483">
    <property type="entry name" value="Carb_kinase_FGGY_CS"/>
</dbReference>
<evidence type="ECO:0000256" key="4">
    <source>
        <dbReference type="RuleBase" id="RU003733"/>
    </source>
</evidence>
<dbReference type="STRING" id="563176.SAMN04488090_2755"/>
<dbReference type="Pfam" id="PF00370">
    <property type="entry name" value="FGGY_N"/>
    <property type="match status" value="1"/>
</dbReference>
<dbReference type="InterPro" id="IPR050406">
    <property type="entry name" value="FGGY_Carb_Kinase"/>
</dbReference>
<dbReference type="PANTHER" id="PTHR43095">
    <property type="entry name" value="SUGAR KINASE"/>
    <property type="match status" value="1"/>
</dbReference>
<dbReference type="InterPro" id="IPR000577">
    <property type="entry name" value="Carb_kinase_FGGY"/>
</dbReference>
<dbReference type="GO" id="GO:0016301">
    <property type="term" value="F:kinase activity"/>
    <property type="evidence" value="ECO:0007669"/>
    <property type="project" value="UniProtKB-KW"/>
</dbReference>